<evidence type="ECO:0000313" key="1">
    <source>
        <dbReference type="EMBL" id="KVI08591.1"/>
    </source>
</evidence>
<organism evidence="1 2">
    <name type="scientific">Cynara cardunculus var. scolymus</name>
    <name type="common">Globe artichoke</name>
    <name type="synonym">Cynara scolymus</name>
    <dbReference type="NCBI Taxonomy" id="59895"/>
    <lineage>
        <taxon>Eukaryota</taxon>
        <taxon>Viridiplantae</taxon>
        <taxon>Streptophyta</taxon>
        <taxon>Embryophyta</taxon>
        <taxon>Tracheophyta</taxon>
        <taxon>Spermatophyta</taxon>
        <taxon>Magnoliopsida</taxon>
        <taxon>eudicotyledons</taxon>
        <taxon>Gunneridae</taxon>
        <taxon>Pentapetalae</taxon>
        <taxon>asterids</taxon>
        <taxon>campanulids</taxon>
        <taxon>Asterales</taxon>
        <taxon>Asteraceae</taxon>
        <taxon>Carduoideae</taxon>
        <taxon>Cardueae</taxon>
        <taxon>Carduinae</taxon>
        <taxon>Cynara</taxon>
    </lineage>
</organism>
<comment type="caution">
    <text evidence="1">The sequence shown here is derived from an EMBL/GenBank/DDBJ whole genome shotgun (WGS) entry which is preliminary data.</text>
</comment>
<dbReference type="Gramene" id="KVI08591">
    <property type="protein sequence ID" value="KVI08591"/>
    <property type="gene ID" value="Ccrd_013043"/>
</dbReference>
<name>A0A103YGB2_CYNCS</name>
<sequence length="125" mass="14093">MIIHWFFKIRICQRREIKIKKGSSSEISNCCDGTSEHATAGIEMMEYQLRSTFSYLRVLDLHGGRQNRRIVEGTVSSESAPSAANFDSPVTAVSSFRASCFLTIPHTFSTVSCLACPKTWDYEFL</sequence>
<reference evidence="1 2" key="1">
    <citation type="journal article" date="2016" name="Sci. Rep.">
        <title>The genome sequence of the outbreeding globe artichoke constructed de novo incorporating a phase-aware low-pass sequencing strategy of F1 progeny.</title>
        <authorList>
            <person name="Scaglione D."/>
            <person name="Reyes-Chin-Wo S."/>
            <person name="Acquadro A."/>
            <person name="Froenicke L."/>
            <person name="Portis E."/>
            <person name="Beitel C."/>
            <person name="Tirone M."/>
            <person name="Mauro R."/>
            <person name="Lo Monaco A."/>
            <person name="Mauromicale G."/>
            <person name="Faccioli P."/>
            <person name="Cattivelli L."/>
            <person name="Rieseberg L."/>
            <person name="Michelmore R."/>
            <person name="Lanteri S."/>
        </authorList>
    </citation>
    <scope>NUCLEOTIDE SEQUENCE [LARGE SCALE GENOMIC DNA]</scope>
    <source>
        <strain evidence="1">2C</strain>
    </source>
</reference>
<gene>
    <name evidence="1" type="ORF">Ccrd_013043</name>
</gene>
<proteinExistence type="predicted"/>
<dbReference type="AlphaFoldDB" id="A0A103YGB2"/>
<dbReference type="Proteomes" id="UP000243975">
    <property type="component" value="Unassembled WGS sequence"/>
</dbReference>
<accession>A0A103YGB2</accession>
<evidence type="ECO:0000313" key="2">
    <source>
        <dbReference type="Proteomes" id="UP000243975"/>
    </source>
</evidence>
<protein>
    <submittedName>
        <fullName evidence="1">Uncharacterized protein</fullName>
    </submittedName>
</protein>
<dbReference type="EMBL" id="LEKV01001104">
    <property type="protein sequence ID" value="KVI08591.1"/>
    <property type="molecule type" value="Genomic_DNA"/>
</dbReference>
<keyword evidence="2" id="KW-1185">Reference proteome</keyword>